<name>A0A7H9B3K5_ZYGMR</name>
<keyword evidence="1" id="KW-0812">Transmembrane</keyword>
<evidence type="ECO:0000313" key="3">
    <source>
        <dbReference type="Proteomes" id="UP000509704"/>
    </source>
</evidence>
<dbReference type="EMBL" id="CP058608">
    <property type="protein sequence ID" value="QLG73026.1"/>
    <property type="molecule type" value="Genomic_DNA"/>
</dbReference>
<dbReference type="KEGG" id="zmk:HG535_0E01100"/>
<accession>A0A7H9B3K5</accession>
<protein>
    <submittedName>
        <fullName evidence="2">Uncharacterized protein</fullName>
    </submittedName>
</protein>
<reference evidence="2 3" key="1">
    <citation type="submission" date="2020-07" db="EMBL/GenBank/DDBJ databases">
        <title>The yeast mating-type switching endonuclease HO is a domesticated member of an unorthodox homing genetic element family.</title>
        <authorList>
            <person name="Coughlan A.Y."/>
            <person name="Lombardi L."/>
            <person name="Braun-Galleani S."/>
            <person name="Martos A.R."/>
            <person name="Galeote V."/>
            <person name="Bigey F."/>
            <person name="Dequin S."/>
            <person name="Byrne K.P."/>
            <person name="Wolfe K.H."/>
        </authorList>
    </citation>
    <scope>NUCLEOTIDE SEQUENCE [LARGE SCALE GENOMIC DNA]</scope>
    <source>
        <strain evidence="2 3">NRRL Y-6702</strain>
    </source>
</reference>
<proteinExistence type="predicted"/>
<dbReference type="OrthoDB" id="4061674at2759"/>
<dbReference type="RefSeq" id="XP_037144753.1">
    <property type="nucleotide sequence ID" value="XM_037288858.1"/>
</dbReference>
<gene>
    <name evidence="2" type="ORF">HG535_0E01100</name>
</gene>
<sequence>MKLDSSIYQEAQKAARFPRLRLLMLGVVCGAVVPTIYIRNYFIPRFRREALQDVSNISEQRGASVMDPSAFHKTKPILKLWPMLNTHIREDLMNQDSSNVETDKKMSDDSTIVMFSSIM</sequence>
<evidence type="ECO:0000256" key="1">
    <source>
        <dbReference type="SAM" id="Phobius"/>
    </source>
</evidence>
<keyword evidence="1" id="KW-0472">Membrane</keyword>
<dbReference type="AlphaFoldDB" id="A0A7H9B3K5"/>
<evidence type="ECO:0000313" key="2">
    <source>
        <dbReference type="EMBL" id="QLG73026.1"/>
    </source>
</evidence>
<keyword evidence="1" id="KW-1133">Transmembrane helix</keyword>
<dbReference type="Proteomes" id="UP000509704">
    <property type="component" value="Chromosome 5"/>
</dbReference>
<dbReference type="GeneID" id="59236768"/>
<keyword evidence="3" id="KW-1185">Reference proteome</keyword>
<organism evidence="2 3">
    <name type="scientific">Zygotorulaspora mrakii</name>
    <name type="common">Zygosaccharomyces mrakii</name>
    <dbReference type="NCBI Taxonomy" id="42260"/>
    <lineage>
        <taxon>Eukaryota</taxon>
        <taxon>Fungi</taxon>
        <taxon>Dikarya</taxon>
        <taxon>Ascomycota</taxon>
        <taxon>Saccharomycotina</taxon>
        <taxon>Saccharomycetes</taxon>
        <taxon>Saccharomycetales</taxon>
        <taxon>Saccharomycetaceae</taxon>
        <taxon>Zygotorulaspora</taxon>
    </lineage>
</organism>
<feature type="transmembrane region" description="Helical" evidence="1">
    <location>
        <begin position="20"/>
        <end position="38"/>
    </location>
</feature>